<protein>
    <recommendedName>
        <fullName evidence="5">Lipoprotein</fullName>
    </recommendedName>
</protein>
<dbReference type="Proteomes" id="UP001291309">
    <property type="component" value="Unassembled WGS sequence"/>
</dbReference>
<accession>A0ABU5H178</accession>
<feature type="coiled-coil region" evidence="1">
    <location>
        <begin position="33"/>
        <end position="74"/>
    </location>
</feature>
<keyword evidence="1" id="KW-0175">Coiled coil</keyword>
<dbReference type="EMBL" id="JAXIVS010000004">
    <property type="protein sequence ID" value="MDY7227207.1"/>
    <property type="molecule type" value="Genomic_DNA"/>
</dbReference>
<name>A0ABU5H178_9BACT</name>
<evidence type="ECO:0008006" key="5">
    <source>
        <dbReference type="Google" id="ProtNLM"/>
    </source>
</evidence>
<keyword evidence="2" id="KW-0732">Signal</keyword>
<sequence length="94" mass="10144">MAHCVVLRSFCLFALCGSLGCAASRPSLADELANKFDQRISELEAKNRELEQQVDQLKVDSNEKDQKISNLQETLSVISTESKAPATQTGSSGG</sequence>
<feature type="chain" id="PRO_5046079819" description="Lipoprotein" evidence="2">
    <location>
        <begin position="30"/>
        <end position="94"/>
    </location>
</feature>
<evidence type="ECO:0000313" key="4">
    <source>
        <dbReference type="Proteomes" id="UP001291309"/>
    </source>
</evidence>
<reference evidence="3 4" key="1">
    <citation type="submission" date="2023-12" db="EMBL/GenBank/DDBJ databases">
        <title>the genome sequence of Hyalangium sp. s54d21.</title>
        <authorList>
            <person name="Zhang X."/>
        </authorList>
    </citation>
    <scope>NUCLEOTIDE SEQUENCE [LARGE SCALE GENOMIC DNA]</scope>
    <source>
        <strain evidence="4">s54d21</strain>
    </source>
</reference>
<evidence type="ECO:0000256" key="1">
    <source>
        <dbReference type="SAM" id="Coils"/>
    </source>
</evidence>
<proteinExistence type="predicted"/>
<comment type="caution">
    <text evidence="3">The sequence shown here is derived from an EMBL/GenBank/DDBJ whole genome shotgun (WGS) entry which is preliminary data.</text>
</comment>
<gene>
    <name evidence="3" type="ORF">SYV04_12425</name>
</gene>
<organism evidence="3 4">
    <name type="scientific">Hyalangium rubrum</name>
    <dbReference type="NCBI Taxonomy" id="3103134"/>
    <lineage>
        <taxon>Bacteria</taxon>
        <taxon>Pseudomonadati</taxon>
        <taxon>Myxococcota</taxon>
        <taxon>Myxococcia</taxon>
        <taxon>Myxococcales</taxon>
        <taxon>Cystobacterineae</taxon>
        <taxon>Archangiaceae</taxon>
        <taxon>Hyalangium</taxon>
    </lineage>
</organism>
<dbReference type="RefSeq" id="WP_321545937.1">
    <property type="nucleotide sequence ID" value="NZ_JAXIVS010000004.1"/>
</dbReference>
<feature type="signal peptide" evidence="2">
    <location>
        <begin position="1"/>
        <end position="29"/>
    </location>
</feature>
<evidence type="ECO:0000256" key="2">
    <source>
        <dbReference type="SAM" id="SignalP"/>
    </source>
</evidence>
<keyword evidence="4" id="KW-1185">Reference proteome</keyword>
<evidence type="ECO:0000313" key="3">
    <source>
        <dbReference type="EMBL" id="MDY7227207.1"/>
    </source>
</evidence>